<dbReference type="Pfam" id="PF01031">
    <property type="entry name" value="Dynamin_M"/>
    <property type="match status" value="1"/>
</dbReference>
<protein>
    <recommendedName>
        <fullName evidence="3">Dynamin-type G domain-containing protein</fullName>
    </recommendedName>
</protein>
<dbReference type="GO" id="GO:0008017">
    <property type="term" value="F:microtubule binding"/>
    <property type="evidence" value="ECO:0000318"/>
    <property type="project" value="GO_Central"/>
</dbReference>
<dbReference type="InterPro" id="IPR001401">
    <property type="entry name" value="Dynamin_GTPase"/>
</dbReference>
<evidence type="ECO:0000313" key="5">
    <source>
        <dbReference type="Proteomes" id="UP000030748"/>
    </source>
</evidence>
<feature type="domain" description="Dynamin-type G" evidence="3">
    <location>
        <begin position="12"/>
        <end position="275"/>
    </location>
</feature>
<dbReference type="InterPro" id="IPR022812">
    <property type="entry name" value="Dynamin"/>
</dbReference>
<dbReference type="Gene3D" id="3.40.50.300">
    <property type="entry name" value="P-loop containing nucleotide triphosphate hydrolases"/>
    <property type="match status" value="1"/>
</dbReference>
<dbReference type="GO" id="GO:0005525">
    <property type="term" value="F:GTP binding"/>
    <property type="evidence" value="ECO:0007669"/>
    <property type="project" value="UniProtKB-KW"/>
</dbReference>
<dbReference type="FunFam" id="3.40.50.300:FF:001237">
    <property type="entry name" value="Dynamin-related protein 4C"/>
    <property type="match status" value="1"/>
</dbReference>
<dbReference type="GO" id="GO:0016020">
    <property type="term" value="C:membrane"/>
    <property type="evidence" value="ECO:0000318"/>
    <property type="project" value="GO_Central"/>
</dbReference>
<dbReference type="GO" id="GO:0005874">
    <property type="term" value="C:microtubule"/>
    <property type="evidence" value="ECO:0000318"/>
    <property type="project" value="GO_Central"/>
</dbReference>
<dbReference type="PANTHER" id="PTHR11566:SF173">
    <property type="entry name" value="DYNAMIN-RELATED PROTEIN 4C"/>
    <property type="match status" value="1"/>
</dbReference>
<sequence>IRHVKIMKEGVQFPTISVVVIGDKSSGKTSVLESLAGISLSTRGGQPICTRVPLIMRLQNHPNLNPELFLEFAGKTVPTDEQHVSAAISLATEEIAGKGKGLSNNPITLVVKKNGVPNLTIVDLPGITRVPVHGQPEDIHEQISKIIMEFITPEESIILNVLPASVDFCTCESIRLSKKVDRTGRRTLAVVTRADQSPQGLLDKVAADDVSIGLGYVCVRNRIGDESFDEAREEEARLFDTHPHLSKIDKSIVGIPVLAEWLVCIQAGIIIKFLPEIVRKINEKLTSFSQPCTTYKHILDHAKDSLRKILLQGEFGEYPDENAMHCTARLAEMLNMYSEALKPDAQDISNCFAKSLIDKIRVLEESISDFRAILENKMEAIYPISFIFIENVWDYVERVFVRVLSRHYENHPEFLPLVKRKAQKLIAMKKKQSIDWAKDAVEMEMKLADYTCHREHYSALYRKLMADEDEFLEAFGGNNIGGGVFRNADGVHLREMETSLKEEAFDVATRVRAYWEMVSTRMVDNMALHLRFAVRNLVTQDIEALIT</sequence>
<organism evidence="4 5">
    <name type="scientific">Erythranthe guttata</name>
    <name type="common">Yellow monkey flower</name>
    <name type="synonym">Mimulus guttatus</name>
    <dbReference type="NCBI Taxonomy" id="4155"/>
    <lineage>
        <taxon>Eukaryota</taxon>
        <taxon>Viridiplantae</taxon>
        <taxon>Streptophyta</taxon>
        <taxon>Embryophyta</taxon>
        <taxon>Tracheophyta</taxon>
        <taxon>Spermatophyta</taxon>
        <taxon>Magnoliopsida</taxon>
        <taxon>eudicotyledons</taxon>
        <taxon>Gunneridae</taxon>
        <taxon>Pentapetalae</taxon>
        <taxon>asterids</taxon>
        <taxon>lamiids</taxon>
        <taxon>Lamiales</taxon>
        <taxon>Phrymaceae</taxon>
        <taxon>Erythranthe</taxon>
    </lineage>
</organism>
<dbReference type="InterPro" id="IPR000375">
    <property type="entry name" value="Dynamin_stalk"/>
</dbReference>
<evidence type="ECO:0000256" key="2">
    <source>
        <dbReference type="ARBA" id="ARBA00023134"/>
    </source>
</evidence>
<dbReference type="PROSITE" id="PS51718">
    <property type="entry name" value="G_DYNAMIN_2"/>
    <property type="match status" value="1"/>
</dbReference>
<dbReference type="CDD" id="cd08771">
    <property type="entry name" value="DLP_1"/>
    <property type="match status" value="1"/>
</dbReference>
<dbReference type="Pfam" id="PF00350">
    <property type="entry name" value="Dynamin_N"/>
    <property type="match status" value="1"/>
</dbReference>
<feature type="non-terminal residue" evidence="4">
    <location>
        <position position="1"/>
    </location>
</feature>
<dbReference type="InterPro" id="IPR027417">
    <property type="entry name" value="P-loop_NTPase"/>
</dbReference>
<dbReference type="AlphaFoldDB" id="A0A022Q461"/>
<dbReference type="GO" id="GO:0003924">
    <property type="term" value="F:GTPase activity"/>
    <property type="evidence" value="ECO:0000318"/>
    <property type="project" value="GO_Central"/>
</dbReference>
<name>A0A022Q461_ERYGU</name>
<dbReference type="InterPro" id="IPR045063">
    <property type="entry name" value="Dynamin_N"/>
</dbReference>
<evidence type="ECO:0000256" key="1">
    <source>
        <dbReference type="ARBA" id="ARBA00022741"/>
    </source>
</evidence>
<keyword evidence="2" id="KW-0342">GTP-binding</keyword>
<keyword evidence="5" id="KW-1185">Reference proteome</keyword>
<dbReference type="EMBL" id="KI632162">
    <property type="protein sequence ID" value="EYU23432.1"/>
    <property type="molecule type" value="Genomic_DNA"/>
</dbReference>
<dbReference type="SUPFAM" id="SSF52540">
    <property type="entry name" value="P-loop containing nucleoside triphosphate hydrolases"/>
    <property type="match status" value="1"/>
</dbReference>
<dbReference type="Gene3D" id="1.20.120.1240">
    <property type="entry name" value="Dynamin, middle domain"/>
    <property type="match status" value="1"/>
</dbReference>
<dbReference type="STRING" id="4155.A0A022Q461"/>
<dbReference type="SMART" id="SM00053">
    <property type="entry name" value="DYNc"/>
    <property type="match status" value="1"/>
</dbReference>
<dbReference type="GO" id="GO:0005737">
    <property type="term" value="C:cytoplasm"/>
    <property type="evidence" value="ECO:0000318"/>
    <property type="project" value="GO_Central"/>
</dbReference>
<reference evidence="4 5" key="1">
    <citation type="journal article" date="2013" name="Proc. Natl. Acad. Sci. U.S.A.">
        <title>Fine-scale variation in meiotic recombination in Mimulus inferred from population shotgun sequencing.</title>
        <authorList>
            <person name="Hellsten U."/>
            <person name="Wright K.M."/>
            <person name="Jenkins J."/>
            <person name="Shu S."/>
            <person name="Yuan Y."/>
            <person name="Wessler S.R."/>
            <person name="Schmutz J."/>
            <person name="Willis J.H."/>
            <person name="Rokhsar D.S."/>
        </authorList>
    </citation>
    <scope>NUCLEOTIDE SEQUENCE [LARGE SCALE GENOMIC DNA]</scope>
    <source>
        <strain evidence="5">cv. DUN x IM62</strain>
    </source>
</reference>
<proteinExistence type="predicted"/>
<evidence type="ECO:0000259" key="3">
    <source>
        <dbReference type="PROSITE" id="PS51718"/>
    </source>
</evidence>
<accession>A0A022Q461</accession>
<evidence type="ECO:0000313" key="4">
    <source>
        <dbReference type="EMBL" id="EYU23432.1"/>
    </source>
</evidence>
<gene>
    <name evidence="4" type="ORF">MIMGU_mgv1a023769mg</name>
</gene>
<dbReference type="PRINTS" id="PR00195">
    <property type="entry name" value="DYNAMIN"/>
</dbReference>
<keyword evidence="1" id="KW-0547">Nucleotide-binding</keyword>
<dbReference type="eggNOG" id="KOG0446">
    <property type="taxonomic scope" value="Eukaryota"/>
</dbReference>
<dbReference type="InterPro" id="IPR030381">
    <property type="entry name" value="G_DYNAMIN_dom"/>
</dbReference>
<dbReference type="Proteomes" id="UP000030748">
    <property type="component" value="Unassembled WGS sequence"/>
</dbReference>
<dbReference type="PANTHER" id="PTHR11566">
    <property type="entry name" value="DYNAMIN"/>
    <property type="match status" value="1"/>
</dbReference>